<dbReference type="EMBL" id="JAUEPS010000005">
    <property type="protein sequence ID" value="KAK0465219.1"/>
    <property type="molecule type" value="Genomic_DNA"/>
</dbReference>
<sequence length="668" mass="74103">MRVKQIWEVIPLPAKIKLLWDRLTFSRLTTTYFLFSLCHCIIQVALQVRVFTINADAAASLWSLASQANATTLNGSHAVPDLQLGYLRLCNDVPSDATFCQVVWNATAVIPANASLESSFSANESTSAEQSTSTSVSSVSSVSSAGSSTSPSFSTKSAAEAASSKALESTTTVFVVATPAVTSSVVNDADIEENHSSNDDDEEDEDEDDEDDADNDFHKRLQFSMPNSRRSVNASTLIADLPKNCLWSLNWPVLMLDNTKREDVIFIAFQIWVLGMSIVALLNESIPHIFASLATHALATAWSIYQIIHTANFRSNFNRVITNGTCGVSLLPKYWDERARAEYPTLALNVVALLVSAVLTWHLIKLFGWQTFKRVGASMTMNRIYKLVLLLSITLQLSFFFMGATISLWIDNLFNGVAAQVAWYVAFYKATSFVTEIFLIPWIMTGWVAVRKESRLPMFIFLVLCILYLGGWSLMFLSTTFRWTFVTWRFFSVMATASVLLTVTAFILGIMCRFNFGKGLPRYLDAQEPLPGDDFTTVYSSDIEKVHFPSNEKPIPTFSASFGSGSEVPPPRLMFPSRMGPRFFNRSAQPFETPSNQSVVTVPSPVVTRAASFDSGIDLGRSGSHSSGKSFGTSVDSYYYNFSLQGDHYRSGSENSSRTVRGKRWEIE</sequence>
<gene>
    <name evidence="3" type="ORF">EV420DRAFT_1513350</name>
</gene>
<dbReference type="PANTHER" id="PTHR34391:SF2">
    <property type="entry name" value="TRP C-TERMINAL DOMAIN-CONTAINING PROTEIN"/>
    <property type="match status" value="1"/>
</dbReference>
<evidence type="ECO:0000313" key="3">
    <source>
        <dbReference type="EMBL" id="KAK0465219.1"/>
    </source>
</evidence>
<evidence type="ECO:0000313" key="4">
    <source>
        <dbReference type="Proteomes" id="UP001175211"/>
    </source>
</evidence>
<keyword evidence="2" id="KW-0472">Membrane</keyword>
<feature type="transmembrane region" description="Helical" evidence="2">
    <location>
        <begin position="384"/>
        <end position="410"/>
    </location>
</feature>
<name>A0AA39NGI5_ARMTA</name>
<organism evidence="3 4">
    <name type="scientific">Armillaria tabescens</name>
    <name type="common">Ringless honey mushroom</name>
    <name type="synonym">Agaricus tabescens</name>
    <dbReference type="NCBI Taxonomy" id="1929756"/>
    <lineage>
        <taxon>Eukaryota</taxon>
        <taxon>Fungi</taxon>
        <taxon>Dikarya</taxon>
        <taxon>Basidiomycota</taxon>
        <taxon>Agaricomycotina</taxon>
        <taxon>Agaricomycetes</taxon>
        <taxon>Agaricomycetidae</taxon>
        <taxon>Agaricales</taxon>
        <taxon>Marasmiineae</taxon>
        <taxon>Physalacriaceae</taxon>
        <taxon>Desarmillaria</taxon>
    </lineage>
</organism>
<dbReference type="GeneID" id="85355277"/>
<keyword evidence="2" id="KW-1133">Transmembrane helix</keyword>
<keyword evidence="4" id="KW-1185">Reference proteome</keyword>
<protein>
    <submittedName>
        <fullName evidence="3">Uncharacterized protein</fullName>
    </submittedName>
</protein>
<feature type="compositionally biased region" description="Acidic residues" evidence="1">
    <location>
        <begin position="199"/>
        <end position="214"/>
    </location>
</feature>
<dbReference type="RefSeq" id="XP_060336267.1">
    <property type="nucleotide sequence ID" value="XM_060471729.1"/>
</dbReference>
<feature type="region of interest" description="Disordered" evidence="1">
    <location>
        <begin position="186"/>
        <end position="214"/>
    </location>
</feature>
<dbReference type="Proteomes" id="UP001175211">
    <property type="component" value="Unassembled WGS sequence"/>
</dbReference>
<keyword evidence="2" id="KW-0812">Transmembrane</keyword>
<feature type="transmembrane region" description="Helical" evidence="2">
    <location>
        <begin position="456"/>
        <end position="478"/>
    </location>
</feature>
<reference evidence="3" key="1">
    <citation type="submission" date="2023-06" db="EMBL/GenBank/DDBJ databases">
        <authorList>
            <consortium name="Lawrence Berkeley National Laboratory"/>
            <person name="Ahrendt S."/>
            <person name="Sahu N."/>
            <person name="Indic B."/>
            <person name="Wong-Bajracharya J."/>
            <person name="Merenyi Z."/>
            <person name="Ke H.-M."/>
            <person name="Monk M."/>
            <person name="Kocsube S."/>
            <person name="Drula E."/>
            <person name="Lipzen A."/>
            <person name="Balint B."/>
            <person name="Henrissat B."/>
            <person name="Andreopoulos B."/>
            <person name="Martin F.M."/>
            <person name="Harder C.B."/>
            <person name="Rigling D."/>
            <person name="Ford K.L."/>
            <person name="Foster G.D."/>
            <person name="Pangilinan J."/>
            <person name="Papanicolaou A."/>
            <person name="Barry K."/>
            <person name="LaButti K."/>
            <person name="Viragh M."/>
            <person name="Koriabine M."/>
            <person name="Yan M."/>
            <person name="Riley R."/>
            <person name="Champramary S."/>
            <person name="Plett K.L."/>
            <person name="Tsai I.J."/>
            <person name="Slot J."/>
            <person name="Sipos G."/>
            <person name="Plett J."/>
            <person name="Nagy L.G."/>
            <person name="Grigoriev I.V."/>
        </authorList>
    </citation>
    <scope>NUCLEOTIDE SEQUENCE</scope>
    <source>
        <strain evidence="3">CCBAS 213</strain>
    </source>
</reference>
<feature type="transmembrane region" description="Helical" evidence="2">
    <location>
        <begin position="289"/>
        <end position="308"/>
    </location>
</feature>
<feature type="region of interest" description="Disordered" evidence="1">
    <location>
        <begin position="649"/>
        <end position="668"/>
    </location>
</feature>
<evidence type="ECO:0000256" key="2">
    <source>
        <dbReference type="SAM" id="Phobius"/>
    </source>
</evidence>
<evidence type="ECO:0000256" key="1">
    <source>
        <dbReference type="SAM" id="MobiDB-lite"/>
    </source>
</evidence>
<dbReference type="PANTHER" id="PTHR34391">
    <property type="entry name" value="UPF0658 GOLGI APPARATUS MEMBRANE PROTEIN C1952.10C-RELATED"/>
    <property type="match status" value="1"/>
</dbReference>
<feature type="transmembrane region" description="Helical" evidence="2">
    <location>
        <begin position="490"/>
        <end position="512"/>
    </location>
</feature>
<feature type="transmembrane region" description="Helical" evidence="2">
    <location>
        <begin position="422"/>
        <end position="444"/>
    </location>
</feature>
<dbReference type="AlphaFoldDB" id="A0AA39NGI5"/>
<feature type="region of interest" description="Disordered" evidence="1">
    <location>
        <begin position="126"/>
        <end position="154"/>
    </location>
</feature>
<feature type="transmembrane region" description="Helical" evidence="2">
    <location>
        <begin position="264"/>
        <end position="282"/>
    </location>
</feature>
<comment type="caution">
    <text evidence="3">The sequence shown here is derived from an EMBL/GenBank/DDBJ whole genome shotgun (WGS) entry which is preliminary data.</text>
</comment>
<dbReference type="InterPro" id="IPR040410">
    <property type="entry name" value="UPF0658_Golgi"/>
</dbReference>
<accession>A0AA39NGI5</accession>
<proteinExistence type="predicted"/>
<feature type="transmembrane region" description="Helical" evidence="2">
    <location>
        <begin position="343"/>
        <end position="364"/>
    </location>
</feature>
<dbReference type="GO" id="GO:0005794">
    <property type="term" value="C:Golgi apparatus"/>
    <property type="evidence" value="ECO:0007669"/>
    <property type="project" value="TreeGrafter"/>
</dbReference>